<gene>
    <name evidence="1" type="ORF">K8I29_09765</name>
</gene>
<protein>
    <submittedName>
        <fullName evidence="1">Uncharacterized protein</fullName>
    </submittedName>
</protein>
<evidence type="ECO:0000313" key="1">
    <source>
        <dbReference type="EMBL" id="MBZ0156478.1"/>
    </source>
</evidence>
<comment type="caution">
    <text evidence="1">The sequence shown here is derived from an EMBL/GenBank/DDBJ whole genome shotgun (WGS) entry which is preliminary data.</text>
</comment>
<dbReference type="EMBL" id="JAIOIV010000076">
    <property type="protein sequence ID" value="MBZ0156478.1"/>
    <property type="molecule type" value="Genomic_DNA"/>
</dbReference>
<reference evidence="1" key="1">
    <citation type="journal article" date="2021" name="bioRxiv">
        <title>Unraveling nitrogen, sulfur and carbon metabolic pathways and microbial community transcriptional responses to substrate deprivation and toxicity stresses in a bioreactor mimicking anoxic brackish coastal sediment conditions.</title>
        <authorList>
            <person name="Martins P.D."/>
            <person name="Echeveste M.J."/>
            <person name="Arshad A."/>
            <person name="Kurth J."/>
            <person name="Ouboter H."/>
            <person name="Jetten M.S.M."/>
            <person name="Welte C.U."/>
        </authorList>
    </citation>
    <scope>NUCLEOTIDE SEQUENCE</scope>
    <source>
        <strain evidence="1">MAG_39</strain>
    </source>
</reference>
<organism evidence="1 2">
    <name type="scientific">Candidatus Nitrobium versatile</name>
    <dbReference type="NCBI Taxonomy" id="2884831"/>
    <lineage>
        <taxon>Bacteria</taxon>
        <taxon>Pseudomonadati</taxon>
        <taxon>Nitrospirota</taxon>
        <taxon>Nitrospiria</taxon>
        <taxon>Nitrospirales</taxon>
        <taxon>Nitrospiraceae</taxon>
        <taxon>Candidatus Nitrobium</taxon>
    </lineage>
</organism>
<proteinExistence type="predicted"/>
<reference evidence="1" key="2">
    <citation type="submission" date="2021-08" db="EMBL/GenBank/DDBJ databases">
        <authorList>
            <person name="Dalcin Martins P."/>
        </authorList>
    </citation>
    <scope>NUCLEOTIDE SEQUENCE</scope>
    <source>
        <strain evidence="1">MAG_39</strain>
    </source>
</reference>
<dbReference type="Proteomes" id="UP000705867">
    <property type="component" value="Unassembled WGS sequence"/>
</dbReference>
<sequence>MSVFISCCEPKYEDSLWRRLLNCPSSDRYVSMISFSRSAIAARGFPDHLMVTIRKTRDMNATHNAA</sequence>
<dbReference type="AlphaFoldDB" id="A0A953J524"/>
<accession>A0A953J524</accession>
<name>A0A953J524_9BACT</name>
<evidence type="ECO:0000313" key="2">
    <source>
        <dbReference type="Proteomes" id="UP000705867"/>
    </source>
</evidence>